<dbReference type="EMBL" id="ALYF01000002">
    <property type="protein sequence ID" value="EJW22009.1"/>
    <property type="molecule type" value="Genomic_DNA"/>
</dbReference>
<reference evidence="1 2" key="1">
    <citation type="journal article" date="2012" name="J. Bacteriol.">
        <title>Genome Sequence of Strain IMCC14465, Isolated from the East Sea, Belonging to the PS1 Clade of Alphaproteobacteria.</title>
        <authorList>
            <person name="Yang S.J."/>
            <person name="Kang I."/>
            <person name="Cho J.C."/>
        </authorList>
    </citation>
    <scope>NUCLEOTIDE SEQUENCE [LARGE SCALE GENOMIC DNA]</scope>
    <source>
        <strain evidence="1 2">IMCC14465</strain>
    </source>
</reference>
<protein>
    <submittedName>
        <fullName evidence="1">Uncharacterized protein</fullName>
    </submittedName>
</protein>
<name>J9E2D1_9PROT</name>
<organism evidence="1 2">
    <name type="scientific">alpha proteobacterium IMCC14465</name>
    <dbReference type="NCBI Taxonomy" id="1220535"/>
    <lineage>
        <taxon>Bacteria</taxon>
        <taxon>Pseudomonadati</taxon>
        <taxon>Pseudomonadota</taxon>
        <taxon>Alphaproteobacteria</taxon>
        <taxon>PS1 clade</taxon>
    </lineage>
</organism>
<dbReference type="Proteomes" id="UP000004836">
    <property type="component" value="Unassembled WGS sequence"/>
</dbReference>
<comment type="caution">
    <text evidence="1">The sequence shown here is derived from an EMBL/GenBank/DDBJ whole genome shotgun (WGS) entry which is preliminary data.</text>
</comment>
<gene>
    <name evidence="1" type="ORF">IMCC14465_04030</name>
</gene>
<sequence length="65" mass="7490">MERLRMNIVFPLTQTGCGLSRLAIFCQTQMLQVMDLTVYIRKYITEGPDCAISTPYGCLKERRKS</sequence>
<keyword evidence="2" id="KW-1185">Reference proteome</keyword>
<evidence type="ECO:0000313" key="1">
    <source>
        <dbReference type="EMBL" id="EJW22009.1"/>
    </source>
</evidence>
<proteinExistence type="predicted"/>
<dbReference type="AlphaFoldDB" id="J9E2D1"/>
<evidence type="ECO:0000313" key="2">
    <source>
        <dbReference type="Proteomes" id="UP000004836"/>
    </source>
</evidence>
<dbReference type="STRING" id="1220535.IMCC14465_04030"/>
<accession>J9E2D1</accession>